<proteinExistence type="predicted"/>
<reference evidence="1 2" key="1">
    <citation type="journal article" date="2011" name="PLoS Genet.">
        <title>Comparative genomic analysis of human fungal pathogens causing paracoccidioidomycosis.</title>
        <authorList>
            <person name="Desjardins C.A."/>
            <person name="Champion M.D."/>
            <person name="Holder J.W."/>
            <person name="Muszewska A."/>
            <person name="Goldberg J."/>
            <person name="Bailao A.M."/>
            <person name="Brigido M.M."/>
            <person name="Ferreira M.E."/>
            <person name="Garcia A.M."/>
            <person name="Grynberg M."/>
            <person name="Gujja S."/>
            <person name="Heiman D.I."/>
            <person name="Henn M.R."/>
            <person name="Kodira C.D."/>
            <person name="Leon-Narvaez H."/>
            <person name="Longo L.V."/>
            <person name="Ma L.J."/>
            <person name="Malavazi I."/>
            <person name="Matsuo A.L."/>
            <person name="Morais F.V."/>
            <person name="Pereira M."/>
            <person name="Rodriguez-Brito S."/>
            <person name="Sakthikumar S."/>
            <person name="Salem-Izacc S.M."/>
            <person name="Sykes S.M."/>
            <person name="Teixeira M.M."/>
            <person name="Vallejo M.C."/>
            <person name="Walter M.E."/>
            <person name="Yandava C."/>
            <person name="Young S."/>
            <person name="Zeng Q."/>
            <person name="Zucker J."/>
            <person name="Felipe M.S."/>
            <person name="Goldman G.H."/>
            <person name="Haas B.J."/>
            <person name="McEwen J.G."/>
            <person name="Nino-Vega G."/>
            <person name="Puccia R."/>
            <person name="San-Blas G."/>
            <person name="Soares C.M."/>
            <person name="Birren B.W."/>
            <person name="Cuomo C.A."/>
        </authorList>
    </citation>
    <scope>NUCLEOTIDE SEQUENCE [LARGE SCALE GENOMIC DNA]</scope>
    <source>
        <strain evidence="2">ATCC MYA-826 / Pb01</strain>
    </source>
</reference>
<evidence type="ECO:0000313" key="2">
    <source>
        <dbReference type="Proteomes" id="UP000002059"/>
    </source>
</evidence>
<evidence type="ECO:0000313" key="1">
    <source>
        <dbReference type="EMBL" id="EEH33217.2"/>
    </source>
</evidence>
<name>C1H0H6_PARBA</name>
<organism evidence="1 2">
    <name type="scientific">Paracoccidioides lutzii (strain ATCC MYA-826 / Pb01)</name>
    <name type="common">Paracoccidioides brasiliensis</name>
    <dbReference type="NCBI Taxonomy" id="502779"/>
    <lineage>
        <taxon>Eukaryota</taxon>
        <taxon>Fungi</taxon>
        <taxon>Dikarya</taxon>
        <taxon>Ascomycota</taxon>
        <taxon>Pezizomycotina</taxon>
        <taxon>Eurotiomycetes</taxon>
        <taxon>Eurotiomycetidae</taxon>
        <taxon>Onygenales</taxon>
        <taxon>Ajellomycetaceae</taxon>
        <taxon>Paracoccidioides</taxon>
    </lineage>
</organism>
<dbReference type="OMA" id="PWHHIRQ"/>
<dbReference type="Proteomes" id="UP000002059">
    <property type="component" value="Partially assembled WGS sequence"/>
</dbReference>
<dbReference type="VEuPathDB" id="FungiDB:PAAG_04270"/>
<accession>C1H0H6</accession>
<gene>
    <name evidence="1" type="ORF">PAAG_04270</name>
</gene>
<sequence length="521" mass="58955">MSTIPGSAHPLFSTTSNALLKTDVILKRILLIFRMNSPISSFFPCLLVCKKWYSLAITLLHTIVVLRNRSLSLFLSNSRLPMSLKKSCDIQSLTLLLNITSVDPLSTARGCQGLDCLLRNLSKIIPGNMQMLHTFSLRINHEPLALINPENSDVNDDTAIDRIRAEPGFSASVLISLLASLPETCTNLEIDTSGFEVYNSSEHICPHIAKLLPNLTHLRLRIRQLCSGLINLSSQSSCPQYPGVLQPALCPKLRSLIINMELSSVLQGGILRCPLPPAPSLSRSTGKEIHTETDLQTDLSHHLLVCLKRKNYFPVCERIETHNPIYLGVPPWHHIRQTDIKNCKTNISSFIPLPSYIEGVWKRGTHRCFQPALGTTRAKTGAADSIIISPWSSHTREHTDNAWVSTSEGASFPNTTDHHMLTVFDANDYHMLRVDEEDRKKYPYHCSLAAYTKEMTTRWKNETRRTAESHPIYRELCEVDVSDLMAQTYHTLRLIPCERFPFPEPLPEQWYNEKTRFSFGY</sequence>
<dbReference type="OrthoDB" id="4202035at2759"/>
<dbReference type="RefSeq" id="XP_002793998.2">
    <property type="nucleotide sequence ID" value="XM_002793952.2"/>
</dbReference>
<dbReference type="STRING" id="502779.C1H0H6"/>
<dbReference type="GeneID" id="9097257"/>
<protein>
    <recommendedName>
        <fullName evidence="3">F-box domain-containing protein</fullName>
    </recommendedName>
</protein>
<dbReference type="KEGG" id="pbl:PAAG_04270"/>
<dbReference type="EMBL" id="KN294001">
    <property type="protein sequence ID" value="EEH33217.2"/>
    <property type="molecule type" value="Genomic_DNA"/>
</dbReference>
<keyword evidence="2" id="KW-1185">Reference proteome</keyword>
<dbReference type="HOGENOM" id="CLU_039757_0_0_1"/>
<evidence type="ECO:0008006" key="3">
    <source>
        <dbReference type="Google" id="ProtNLM"/>
    </source>
</evidence>
<dbReference type="AlphaFoldDB" id="C1H0H6"/>
<dbReference type="eggNOG" id="ENOG502RQPB">
    <property type="taxonomic scope" value="Eukaryota"/>
</dbReference>